<reference evidence="1" key="1">
    <citation type="submission" date="2023-03" db="EMBL/GenBank/DDBJ databases">
        <title>Massive genome expansion in bonnet fungi (Mycena s.s.) driven by repeated elements and novel gene families across ecological guilds.</title>
        <authorList>
            <consortium name="Lawrence Berkeley National Laboratory"/>
            <person name="Harder C.B."/>
            <person name="Miyauchi S."/>
            <person name="Viragh M."/>
            <person name="Kuo A."/>
            <person name="Thoen E."/>
            <person name="Andreopoulos B."/>
            <person name="Lu D."/>
            <person name="Skrede I."/>
            <person name="Drula E."/>
            <person name="Henrissat B."/>
            <person name="Morin E."/>
            <person name="Kohler A."/>
            <person name="Barry K."/>
            <person name="LaButti K."/>
            <person name="Morin E."/>
            <person name="Salamov A."/>
            <person name="Lipzen A."/>
            <person name="Mereny Z."/>
            <person name="Hegedus B."/>
            <person name="Baldrian P."/>
            <person name="Stursova M."/>
            <person name="Weitz H."/>
            <person name="Taylor A."/>
            <person name="Grigoriev I.V."/>
            <person name="Nagy L.G."/>
            <person name="Martin F."/>
            <person name="Kauserud H."/>
        </authorList>
    </citation>
    <scope>NUCLEOTIDE SEQUENCE</scope>
    <source>
        <strain evidence="1">CBHHK182m</strain>
    </source>
</reference>
<accession>A0AAD7HX93</accession>
<evidence type="ECO:0000313" key="1">
    <source>
        <dbReference type="EMBL" id="KAJ7729350.1"/>
    </source>
</evidence>
<sequence>MDKLPTLARIHSLMPSVGNVPTTVTPRRRSVCYRKSVGGTNFTPTPFLYISSLVSKPSSFHLPRVHHHPPLPCCPRSRTPARAHAAHPRRPVAFAYASSPRARPHVPHPHPPLSPSPLSFRAFVYGHTPRACTRRRGRVQIALGSTHAPAVRGRARRVLSHLPPHLPLPTLPLIFAVLAYVTAAPLRRVESSAGAAPSAVTHCVTCRVPALVSISLIVPPHPRREQRTAVYPRRRVESNRTRRRHGCARACRVRACASSPRPPSTPCTLCASVSSPHVHRPSLRTARNSFLCAALGIWAAHLGSTIPFSGHLLSSPSPPLPSPPLLLSNSVHLHRMSLRTF</sequence>
<comment type="caution">
    <text evidence="1">The sequence shown here is derived from an EMBL/GenBank/DDBJ whole genome shotgun (WGS) entry which is preliminary data.</text>
</comment>
<dbReference type="EMBL" id="JARKIB010000166">
    <property type="protein sequence ID" value="KAJ7729350.1"/>
    <property type="molecule type" value="Genomic_DNA"/>
</dbReference>
<dbReference type="Proteomes" id="UP001215598">
    <property type="component" value="Unassembled WGS sequence"/>
</dbReference>
<dbReference type="AlphaFoldDB" id="A0AAD7HX93"/>
<organism evidence="1 2">
    <name type="scientific">Mycena metata</name>
    <dbReference type="NCBI Taxonomy" id="1033252"/>
    <lineage>
        <taxon>Eukaryota</taxon>
        <taxon>Fungi</taxon>
        <taxon>Dikarya</taxon>
        <taxon>Basidiomycota</taxon>
        <taxon>Agaricomycotina</taxon>
        <taxon>Agaricomycetes</taxon>
        <taxon>Agaricomycetidae</taxon>
        <taxon>Agaricales</taxon>
        <taxon>Marasmiineae</taxon>
        <taxon>Mycenaceae</taxon>
        <taxon>Mycena</taxon>
    </lineage>
</organism>
<proteinExistence type="predicted"/>
<gene>
    <name evidence="1" type="ORF">B0H16DRAFT_1893913</name>
</gene>
<evidence type="ECO:0000313" key="2">
    <source>
        <dbReference type="Proteomes" id="UP001215598"/>
    </source>
</evidence>
<keyword evidence="2" id="KW-1185">Reference proteome</keyword>
<protein>
    <submittedName>
        <fullName evidence="1">Uncharacterized protein</fullName>
    </submittedName>
</protein>
<name>A0AAD7HX93_9AGAR</name>